<name>A0A9P6CGC4_9AGAR</name>
<protein>
    <submittedName>
        <fullName evidence="2">Uncharacterized protein</fullName>
    </submittedName>
</protein>
<comment type="caution">
    <text evidence="2">The sequence shown here is derived from an EMBL/GenBank/DDBJ whole genome shotgun (WGS) entry which is preliminary data.</text>
</comment>
<evidence type="ECO:0000313" key="2">
    <source>
        <dbReference type="EMBL" id="KAF9459818.1"/>
    </source>
</evidence>
<dbReference type="EMBL" id="MU150310">
    <property type="protein sequence ID" value="KAF9459818.1"/>
    <property type="molecule type" value="Genomic_DNA"/>
</dbReference>
<dbReference type="Proteomes" id="UP000807353">
    <property type="component" value="Unassembled WGS sequence"/>
</dbReference>
<feature type="transmembrane region" description="Helical" evidence="1">
    <location>
        <begin position="168"/>
        <end position="190"/>
    </location>
</feature>
<keyword evidence="1" id="KW-0472">Membrane</keyword>
<accession>A0A9P6CGC4</accession>
<gene>
    <name evidence="2" type="ORF">BDZ94DRAFT_1300308</name>
</gene>
<organism evidence="2 3">
    <name type="scientific">Collybia nuda</name>
    <dbReference type="NCBI Taxonomy" id="64659"/>
    <lineage>
        <taxon>Eukaryota</taxon>
        <taxon>Fungi</taxon>
        <taxon>Dikarya</taxon>
        <taxon>Basidiomycota</taxon>
        <taxon>Agaricomycotina</taxon>
        <taxon>Agaricomycetes</taxon>
        <taxon>Agaricomycetidae</taxon>
        <taxon>Agaricales</taxon>
        <taxon>Tricholomatineae</taxon>
        <taxon>Clitocybaceae</taxon>
        <taxon>Collybia</taxon>
    </lineage>
</organism>
<sequence>MFKIPSHHDYCHAGCKYYDQSYWPGYGTFTITVDGRVVNTGDGNHSQEIMQVLGSVSGLEHGPHTAIFTNNGGSPTDIDVVEVDSQVGLPGCVTFRFILICFKSNWFTNNGTSFSEGTLQCLDHFRWSFKIIYRRWGRLCIGIVYKALSRTGLVGQKRTQGGLSQSTLVGASIGGIFGLLILFGLVLIYARHTSPYDPEIPNASGKHDGVGIFAALHYHTQFSLLAACKTLDHS</sequence>
<proteinExistence type="predicted"/>
<dbReference type="OrthoDB" id="2576082at2759"/>
<keyword evidence="1" id="KW-1133">Transmembrane helix</keyword>
<evidence type="ECO:0000313" key="3">
    <source>
        <dbReference type="Proteomes" id="UP000807353"/>
    </source>
</evidence>
<evidence type="ECO:0000256" key="1">
    <source>
        <dbReference type="SAM" id="Phobius"/>
    </source>
</evidence>
<reference evidence="2" key="1">
    <citation type="submission" date="2020-11" db="EMBL/GenBank/DDBJ databases">
        <authorList>
            <consortium name="DOE Joint Genome Institute"/>
            <person name="Ahrendt S."/>
            <person name="Riley R."/>
            <person name="Andreopoulos W."/>
            <person name="Labutti K."/>
            <person name="Pangilinan J."/>
            <person name="Ruiz-Duenas F.J."/>
            <person name="Barrasa J.M."/>
            <person name="Sanchez-Garcia M."/>
            <person name="Camarero S."/>
            <person name="Miyauchi S."/>
            <person name="Serrano A."/>
            <person name="Linde D."/>
            <person name="Babiker R."/>
            <person name="Drula E."/>
            <person name="Ayuso-Fernandez I."/>
            <person name="Pacheco R."/>
            <person name="Padilla G."/>
            <person name="Ferreira P."/>
            <person name="Barriuso J."/>
            <person name="Kellner H."/>
            <person name="Castanera R."/>
            <person name="Alfaro M."/>
            <person name="Ramirez L."/>
            <person name="Pisabarro A.G."/>
            <person name="Kuo A."/>
            <person name="Tritt A."/>
            <person name="Lipzen A."/>
            <person name="He G."/>
            <person name="Yan M."/>
            <person name="Ng V."/>
            <person name="Cullen D."/>
            <person name="Martin F."/>
            <person name="Rosso M.-N."/>
            <person name="Henrissat B."/>
            <person name="Hibbett D."/>
            <person name="Martinez A.T."/>
            <person name="Grigoriev I.V."/>
        </authorList>
    </citation>
    <scope>NUCLEOTIDE SEQUENCE</scope>
    <source>
        <strain evidence="2">CBS 247.69</strain>
    </source>
</reference>
<keyword evidence="1" id="KW-0812">Transmembrane</keyword>
<keyword evidence="3" id="KW-1185">Reference proteome</keyword>
<dbReference type="AlphaFoldDB" id="A0A9P6CGC4"/>